<sequence length="429" mass="48369">MDFLMQPIDGDVDPHLSGDFVPNLRRLAMVTERILSVVDQIHSPCRSRRELGAGPCAASAVGRRYGGGVGDAGWYITEHWESHNHSLSPNFGEMVHWPWHKHIYLIKQLRQNNANLAKLYGIIGNFFGSMENVPFTKRSLRNLRGKINTEQVDDDGEFLRVMGGAPLMTILTDPIQAMELAIKEHYARHHMLAVQVSHAQERKKYMMLLFDRLGRELLRRREQEFVISVWKIWLQLVPDLGEIFDEGASTGGVVGRNVAAGNSNRRWQAKIVGRRYVGGASETGNMGSTKAVLETKPKTLQVIITAWQVRMMTFVRVVQVEVLLLHLVLELAWKEGQLMLELILVGGSSVMTVSGIVECLRVVYSAYQGGCTDNLCRPQCQRLEVAQAKEDVVAMQMLKCILNKIRWSLFLIWHFARKCPPAPSSNATS</sequence>
<protein>
    <submittedName>
        <fullName evidence="1">Uncharacterized protein</fullName>
    </submittedName>
</protein>
<gene>
    <name evidence="1" type="ORF">TRIUR3_04463</name>
</gene>
<dbReference type="EMBL" id="KD276758">
    <property type="protein sequence ID" value="EMS46198.1"/>
    <property type="molecule type" value="Genomic_DNA"/>
</dbReference>
<reference evidence="1" key="1">
    <citation type="journal article" date="2013" name="Nature">
        <title>Draft genome of the wheat A-genome progenitor Triticum urartu.</title>
        <authorList>
            <person name="Ling H.Q."/>
            <person name="Zhao S."/>
            <person name="Liu D."/>
            <person name="Wang J."/>
            <person name="Sun H."/>
            <person name="Zhang C."/>
            <person name="Fan H."/>
            <person name="Li D."/>
            <person name="Dong L."/>
            <person name="Tao Y."/>
            <person name="Gao C."/>
            <person name="Wu H."/>
            <person name="Li Y."/>
            <person name="Cui Y."/>
            <person name="Guo X."/>
            <person name="Zheng S."/>
            <person name="Wang B."/>
            <person name="Yu K."/>
            <person name="Liang Q."/>
            <person name="Yang W."/>
            <person name="Lou X."/>
            <person name="Chen J."/>
            <person name="Feng M."/>
            <person name="Jian J."/>
            <person name="Zhang X."/>
            <person name="Luo G."/>
            <person name="Jiang Y."/>
            <person name="Liu J."/>
            <person name="Wang Z."/>
            <person name="Sha Y."/>
            <person name="Zhang B."/>
            <person name="Wu H."/>
            <person name="Tang D."/>
            <person name="Shen Q."/>
            <person name="Xue P."/>
            <person name="Zou S."/>
            <person name="Wang X."/>
            <person name="Liu X."/>
            <person name="Wang F."/>
            <person name="Yang Y."/>
            <person name="An X."/>
            <person name="Dong Z."/>
            <person name="Zhang K."/>
            <person name="Zhang X."/>
            <person name="Luo M.C."/>
            <person name="Dvorak J."/>
            <person name="Tong Y."/>
            <person name="Wang J."/>
            <person name="Yang H."/>
            <person name="Li Z."/>
            <person name="Wang D."/>
            <person name="Zhang A."/>
            <person name="Wang J."/>
        </authorList>
    </citation>
    <scope>NUCLEOTIDE SEQUENCE</scope>
</reference>
<dbReference type="PANTHER" id="PTHR47482:SF5">
    <property type="entry name" value="FAR1 DOMAIN-CONTAINING PROTEIN"/>
    <property type="match status" value="1"/>
</dbReference>
<dbReference type="AlphaFoldDB" id="M7Y869"/>
<proteinExistence type="predicted"/>
<name>M7Y869_TRIUA</name>
<organism evidence="1">
    <name type="scientific">Triticum urartu</name>
    <name type="common">Red wild einkorn</name>
    <name type="synonym">Crithodium urartu</name>
    <dbReference type="NCBI Taxonomy" id="4572"/>
    <lineage>
        <taxon>Eukaryota</taxon>
        <taxon>Viridiplantae</taxon>
        <taxon>Streptophyta</taxon>
        <taxon>Embryophyta</taxon>
        <taxon>Tracheophyta</taxon>
        <taxon>Spermatophyta</taxon>
        <taxon>Magnoliopsida</taxon>
        <taxon>Liliopsida</taxon>
        <taxon>Poales</taxon>
        <taxon>Poaceae</taxon>
        <taxon>BOP clade</taxon>
        <taxon>Pooideae</taxon>
        <taxon>Triticodae</taxon>
        <taxon>Triticeae</taxon>
        <taxon>Triticinae</taxon>
        <taxon>Triticum</taxon>
    </lineage>
</organism>
<accession>M7Y869</accession>
<dbReference type="PANTHER" id="PTHR47482">
    <property type="entry name" value="OS11G0632001 PROTEIN"/>
    <property type="match status" value="1"/>
</dbReference>
<evidence type="ECO:0000313" key="1">
    <source>
        <dbReference type="EMBL" id="EMS46198.1"/>
    </source>
</evidence>